<evidence type="ECO:0000256" key="1">
    <source>
        <dbReference type="SAM" id="MobiDB-lite"/>
    </source>
</evidence>
<sequence>MNGSKGKSTLASKTAKLSNTDGETFQETTLYRSTIGTLQYLTCTRPKIVFIINKINHSTAYHHSLGLGKKVLIYIKETLSHSINLKLASSLTLAANMDADRTRNMDNRRSTGG</sequence>
<feature type="region of interest" description="Disordered" evidence="1">
    <location>
        <begin position="1"/>
        <end position="21"/>
    </location>
</feature>
<dbReference type="AlphaFoldDB" id="A0A438HFQ6"/>
<protein>
    <recommendedName>
        <fullName evidence="4">Retrovirus-related Pol polyprotein from transposon RE1</fullName>
    </recommendedName>
</protein>
<proteinExistence type="predicted"/>
<evidence type="ECO:0008006" key="4">
    <source>
        <dbReference type="Google" id="ProtNLM"/>
    </source>
</evidence>
<comment type="caution">
    <text evidence="2">The sequence shown here is derived from an EMBL/GenBank/DDBJ whole genome shotgun (WGS) entry which is preliminary data.</text>
</comment>
<dbReference type="Proteomes" id="UP000288805">
    <property type="component" value="Unassembled WGS sequence"/>
</dbReference>
<gene>
    <name evidence="2" type="ORF">CK203_039610</name>
</gene>
<name>A0A438HFQ6_VITVI</name>
<evidence type="ECO:0000313" key="3">
    <source>
        <dbReference type="Proteomes" id="UP000288805"/>
    </source>
</evidence>
<dbReference type="PANTHER" id="PTHR11439">
    <property type="entry name" value="GAG-POL-RELATED RETROTRANSPOSON"/>
    <property type="match status" value="1"/>
</dbReference>
<organism evidence="2 3">
    <name type="scientific">Vitis vinifera</name>
    <name type="common">Grape</name>
    <dbReference type="NCBI Taxonomy" id="29760"/>
    <lineage>
        <taxon>Eukaryota</taxon>
        <taxon>Viridiplantae</taxon>
        <taxon>Streptophyta</taxon>
        <taxon>Embryophyta</taxon>
        <taxon>Tracheophyta</taxon>
        <taxon>Spermatophyta</taxon>
        <taxon>Magnoliopsida</taxon>
        <taxon>eudicotyledons</taxon>
        <taxon>Gunneridae</taxon>
        <taxon>Pentapetalae</taxon>
        <taxon>rosids</taxon>
        <taxon>Vitales</taxon>
        <taxon>Vitaceae</taxon>
        <taxon>Viteae</taxon>
        <taxon>Vitis</taxon>
    </lineage>
</organism>
<accession>A0A438HFQ6</accession>
<dbReference type="EMBL" id="QGNW01000230">
    <property type="protein sequence ID" value="RVW83258.1"/>
    <property type="molecule type" value="Genomic_DNA"/>
</dbReference>
<reference evidence="2 3" key="1">
    <citation type="journal article" date="2018" name="PLoS Genet.">
        <title>Population sequencing reveals clonal diversity and ancestral inbreeding in the grapevine cultivar Chardonnay.</title>
        <authorList>
            <person name="Roach M.J."/>
            <person name="Johnson D.L."/>
            <person name="Bohlmann J."/>
            <person name="van Vuuren H.J."/>
            <person name="Jones S.J."/>
            <person name="Pretorius I.S."/>
            <person name="Schmidt S.A."/>
            <person name="Borneman A.R."/>
        </authorList>
    </citation>
    <scope>NUCLEOTIDE SEQUENCE [LARGE SCALE GENOMIC DNA]</scope>
    <source>
        <strain evidence="3">cv. Chardonnay</strain>
        <tissue evidence="2">Leaf</tissue>
    </source>
</reference>
<dbReference type="PANTHER" id="PTHR11439:SF455">
    <property type="entry name" value="RLK (RECEPTOR-LIKE PROTEIN KINASE) 8, PUTATIVE-RELATED"/>
    <property type="match status" value="1"/>
</dbReference>
<evidence type="ECO:0000313" key="2">
    <source>
        <dbReference type="EMBL" id="RVW83258.1"/>
    </source>
</evidence>